<comment type="caution">
    <text evidence="2">The sequence shown here is derived from an EMBL/GenBank/DDBJ whole genome shotgun (WGS) entry which is preliminary data.</text>
</comment>
<dbReference type="RefSeq" id="WP_379737489.1">
    <property type="nucleotide sequence ID" value="NZ_JBHSGW010000001.1"/>
</dbReference>
<evidence type="ECO:0000256" key="1">
    <source>
        <dbReference type="SAM" id="SignalP"/>
    </source>
</evidence>
<dbReference type="PROSITE" id="PS51257">
    <property type="entry name" value="PROKAR_LIPOPROTEIN"/>
    <property type="match status" value="1"/>
</dbReference>
<gene>
    <name evidence="2" type="ORF">ACFO3U_00780</name>
</gene>
<protein>
    <recommendedName>
        <fullName evidence="4">Cytochrome c domain-containing protein</fullName>
    </recommendedName>
</protein>
<accession>A0ABV9P0Q1</accession>
<evidence type="ECO:0000313" key="3">
    <source>
        <dbReference type="Proteomes" id="UP001595885"/>
    </source>
</evidence>
<sequence length="121" mass="13371">MNSKKRIALFLFTGLLFACSNDNPETLIDSTPILEEITYSKNIKSIIDNNCISCHAQVPINGAPMSLVTYEQVRNAVQNRGLINRISLDNGNSLLMPQGGPKLPQSTIDLVINWEQDGLLE</sequence>
<reference evidence="3" key="1">
    <citation type="journal article" date="2019" name="Int. J. Syst. Evol. Microbiol.">
        <title>The Global Catalogue of Microorganisms (GCM) 10K type strain sequencing project: providing services to taxonomists for standard genome sequencing and annotation.</title>
        <authorList>
            <consortium name="The Broad Institute Genomics Platform"/>
            <consortium name="The Broad Institute Genome Sequencing Center for Infectious Disease"/>
            <person name="Wu L."/>
            <person name="Ma J."/>
        </authorList>
    </citation>
    <scope>NUCLEOTIDE SEQUENCE [LARGE SCALE GENOMIC DNA]</scope>
    <source>
        <strain evidence="3">CCUG 50349</strain>
    </source>
</reference>
<dbReference type="EMBL" id="JBHSGW010000001">
    <property type="protein sequence ID" value="MFC4738520.1"/>
    <property type="molecule type" value="Genomic_DNA"/>
</dbReference>
<feature type="chain" id="PRO_5046163672" description="Cytochrome c domain-containing protein" evidence="1">
    <location>
        <begin position="21"/>
        <end position="121"/>
    </location>
</feature>
<evidence type="ECO:0000313" key="2">
    <source>
        <dbReference type="EMBL" id="MFC4738520.1"/>
    </source>
</evidence>
<organism evidence="2 3">
    <name type="scientific">Flavobacterium ponti</name>
    <dbReference type="NCBI Taxonomy" id="665133"/>
    <lineage>
        <taxon>Bacteria</taxon>
        <taxon>Pseudomonadati</taxon>
        <taxon>Bacteroidota</taxon>
        <taxon>Flavobacteriia</taxon>
        <taxon>Flavobacteriales</taxon>
        <taxon>Flavobacteriaceae</taxon>
        <taxon>Flavobacterium</taxon>
    </lineage>
</organism>
<feature type="signal peptide" evidence="1">
    <location>
        <begin position="1"/>
        <end position="20"/>
    </location>
</feature>
<keyword evidence="3" id="KW-1185">Reference proteome</keyword>
<evidence type="ECO:0008006" key="4">
    <source>
        <dbReference type="Google" id="ProtNLM"/>
    </source>
</evidence>
<dbReference type="Proteomes" id="UP001595885">
    <property type="component" value="Unassembled WGS sequence"/>
</dbReference>
<name>A0ABV9P0Q1_9FLAO</name>
<keyword evidence="1" id="KW-0732">Signal</keyword>
<proteinExistence type="predicted"/>